<dbReference type="HOGENOM" id="CLU_1777597_0_0_1"/>
<reference evidence="3" key="1">
    <citation type="journal article" date="2014" name="Proc. Natl. Acad. Sci. U.S.A.">
        <title>Extensive sampling of basidiomycete genomes demonstrates inadequacy of the white-rot/brown-rot paradigm for wood decay fungi.</title>
        <authorList>
            <person name="Riley R."/>
            <person name="Salamov A.A."/>
            <person name="Brown D.W."/>
            <person name="Nagy L.G."/>
            <person name="Floudas D."/>
            <person name="Held B.W."/>
            <person name="Levasseur A."/>
            <person name="Lombard V."/>
            <person name="Morin E."/>
            <person name="Otillar R."/>
            <person name="Lindquist E.A."/>
            <person name="Sun H."/>
            <person name="LaButti K.M."/>
            <person name="Schmutz J."/>
            <person name="Jabbour D."/>
            <person name="Luo H."/>
            <person name="Baker S.E."/>
            <person name="Pisabarro A.G."/>
            <person name="Walton J.D."/>
            <person name="Blanchette R.A."/>
            <person name="Henrissat B."/>
            <person name="Martin F."/>
            <person name="Cullen D."/>
            <person name="Hibbett D.S."/>
            <person name="Grigoriev I.V."/>
        </authorList>
    </citation>
    <scope>NUCLEOTIDE SEQUENCE [LARGE SCALE GENOMIC DNA]</scope>
    <source>
        <strain evidence="3">CBS 339.88</strain>
    </source>
</reference>
<keyword evidence="1" id="KW-0812">Transmembrane</keyword>
<feature type="transmembrane region" description="Helical" evidence="1">
    <location>
        <begin position="85"/>
        <end position="109"/>
    </location>
</feature>
<keyword evidence="3" id="KW-1185">Reference proteome</keyword>
<organism evidence="2 3">
    <name type="scientific">Galerina marginata (strain CBS 339.88)</name>
    <dbReference type="NCBI Taxonomy" id="685588"/>
    <lineage>
        <taxon>Eukaryota</taxon>
        <taxon>Fungi</taxon>
        <taxon>Dikarya</taxon>
        <taxon>Basidiomycota</taxon>
        <taxon>Agaricomycotina</taxon>
        <taxon>Agaricomycetes</taxon>
        <taxon>Agaricomycetidae</taxon>
        <taxon>Agaricales</taxon>
        <taxon>Agaricineae</taxon>
        <taxon>Strophariaceae</taxon>
        <taxon>Galerina</taxon>
    </lineage>
</organism>
<evidence type="ECO:0000313" key="2">
    <source>
        <dbReference type="EMBL" id="KDR67051.1"/>
    </source>
</evidence>
<dbReference type="AlphaFoldDB" id="A0A067S8B5"/>
<dbReference type="EMBL" id="KL142418">
    <property type="protein sequence ID" value="KDR67051.1"/>
    <property type="molecule type" value="Genomic_DNA"/>
</dbReference>
<name>A0A067S8B5_GALM3</name>
<accession>A0A067S8B5</accession>
<keyword evidence="1" id="KW-1133">Transmembrane helix</keyword>
<dbReference type="Proteomes" id="UP000027222">
    <property type="component" value="Unassembled WGS sequence"/>
</dbReference>
<evidence type="ECO:0000256" key="1">
    <source>
        <dbReference type="SAM" id="Phobius"/>
    </source>
</evidence>
<proteinExistence type="predicted"/>
<keyword evidence="1" id="KW-0472">Membrane</keyword>
<gene>
    <name evidence="2" type="ORF">GALMADRAFT_1134367</name>
</gene>
<sequence>MCGRNAKSVCSIPGVGVWRVPERGMGWICRVGMRSRRRSPGGCFDWLTGNMHPLLLPRAMSSRPGGMREYLEVRCFFFPPLSLRFLSYILVVVVYFFVCRSSILTLVFFSCLSRLRYKPVILTLKWRARCGLCNVVDPGVMSKERE</sequence>
<protein>
    <recommendedName>
        <fullName evidence="4">Transmembrane protein</fullName>
    </recommendedName>
</protein>
<evidence type="ECO:0008006" key="4">
    <source>
        <dbReference type="Google" id="ProtNLM"/>
    </source>
</evidence>
<evidence type="ECO:0000313" key="3">
    <source>
        <dbReference type="Proteomes" id="UP000027222"/>
    </source>
</evidence>